<comment type="caution">
    <text evidence="2">The sequence shown here is derived from an EMBL/GenBank/DDBJ whole genome shotgun (WGS) entry which is preliminary data.</text>
</comment>
<keyword evidence="3" id="KW-1185">Reference proteome</keyword>
<dbReference type="Proteomes" id="UP000708208">
    <property type="component" value="Unassembled WGS sequence"/>
</dbReference>
<organism evidence="2 3">
    <name type="scientific">Allacma fusca</name>
    <dbReference type="NCBI Taxonomy" id="39272"/>
    <lineage>
        <taxon>Eukaryota</taxon>
        <taxon>Metazoa</taxon>
        <taxon>Ecdysozoa</taxon>
        <taxon>Arthropoda</taxon>
        <taxon>Hexapoda</taxon>
        <taxon>Collembola</taxon>
        <taxon>Symphypleona</taxon>
        <taxon>Sminthuridae</taxon>
        <taxon>Allacma</taxon>
    </lineage>
</organism>
<accession>A0A8J2NKK1</accession>
<proteinExistence type="predicted"/>
<evidence type="ECO:0000256" key="1">
    <source>
        <dbReference type="SAM" id="MobiDB-lite"/>
    </source>
</evidence>
<evidence type="ECO:0000313" key="2">
    <source>
        <dbReference type="EMBL" id="CAG7680969.1"/>
    </source>
</evidence>
<feature type="region of interest" description="Disordered" evidence="1">
    <location>
        <begin position="96"/>
        <end position="122"/>
    </location>
</feature>
<reference evidence="2" key="1">
    <citation type="submission" date="2021-06" db="EMBL/GenBank/DDBJ databases">
        <authorList>
            <person name="Hodson N. C."/>
            <person name="Mongue J. A."/>
            <person name="Jaron S. K."/>
        </authorList>
    </citation>
    <scope>NUCLEOTIDE SEQUENCE</scope>
</reference>
<gene>
    <name evidence="2" type="ORF">AFUS01_LOCUS2771</name>
</gene>
<dbReference type="EMBL" id="CAJVCH010016085">
    <property type="protein sequence ID" value="CAG7680969.1"/>
    <property type="molecule type" value="Genomic_DNA"/>
</dbReference>
<sequence length="239" mass="27515">MGEIPKMDKVKTRSWSVQDSDSIIKIHITEDGSKKHFQMSSAFSVENVQGSPNISKRSDHDVGQRLCIGSHSKSTSITPLRVGFVITHSTVDLPSKSAYRPRSSKHCEGKEKEEEPDLGDPCECSSDEENFEDDFNKYEGYVNKYEADDEMSDNDWCCGCEDLQSPDPSVVKFLDSHDWEESKDWDCDCFWEDAEDEDFKDNFDFDYHEVFDSHGDGYETPDWDGGNTWNFDDFEDEDR</sequence>
<evidence type="ECO:0000313" key="3">
    <source>
        <dbReference type="Proteomes" id="UP000708208"/>
    </source>
</evidence>
<dbReference type="AlphaFoldDB" id="A0A8J2NKK1"/>
<name>A0A8J2NKK1_9HEXA</name>
<feature type="region of interest" description="Disordered" evidence="1">
    <location>
        <begin position="216"/>
        <end position="239"/>
    </location>
</feature>
<protein>
    <submittedName>
        <fullName evidence="2">Uncharacterized protein</fullName>
    </submittedName>
</protein>